<dbReference type="AlphaFoldDB" id="A0A0D0BZW1"/>
<evidence type="ECO:0000313" key="2">
    <source>
        <dbReference type="Proteomes" id="UP000054538"/>
    </source>
</evidence>
<dbReference type="InParanoid" id="A0A0D0BZW1"/>
<accession>A0A0D0BZW1</accession>
<protein>
    <submittedName>
        <fullName evidence="1">Uncharacterized protein</fullName>
    </submittedName>
</protein>
<reference evidence="1 2" key="1">
    <citation type="submission" date="2014-04" db="EMBL/GenBank/DDBJ databases">
        <authorList>
            <consortium name="DOE Joint Genome Institute"/>
            <person name="Kuo A."/>
            <person name="Kohler A."/>
            <person name="Jargeat P."/>
            <person name="Nagy L.G."/>
            <person name="Floudas D."/>
            <person name="Copeland A."/>
            <person name="Barry K.W."/>
            <person name="Cichocki N."/>
            <person name="Veneault-Fourrey C."/>
            <person name="LaButti K."/>
            <person name="Lindquist E.A."/>
            <person name="Lipzen A."/>
            <person name="Lundell T."/>
            <person name="Morin E."/>
            <person name="Murat C."/>
            <person name="Sun H."/>
            <person name="Tunlid A."/>
            <person name="Henrissat B."/>
            <person name="Grigoriev I.V."/>
            <person name="Hibbett D.S."/>
            <person name="Martin F."/>
            <person name="Nordberg H.P."/>
            <person name="Cantor M.N."/>
            <person name="Hua S.X."/>
        </authorList>
    </citation>
    <scope>NUCLEOTIDE SEQUENCE [LARGE SCALE GENOMIC DNA]</scope>
    <source>
        <strain evidence="1 2">Ve08.2h10</strain>
    </source>
</reference>
<gene>
    <name evidence="1" type="ORF">PAXRUDRAFT_169371</name>
</gene>
<dbReference type="Proteomes" id="UP000054538">
    <property type="component" value="Unassembled WGS sequence"/>
</dbReference>
<organism evidence="1 2">
    <name type="scientific">Paxillus rubicundulus Ve08.2h10</name>
    <dbReference type="NCBI Taxonomy" id="930991"/>
    <lineage>
        <taxon>Eukaryota</taxon>
        <taxon>Fungi</taxon>
        <taxon>Dikarya</taxon>
        <taxon>Basidiomycota</taxon>
        <taxon>Agaricomycotina</taxon>
        <taxon>Agaricomycetes</taxon>
        <taxon>Agaricomycetidae</taxon>
        <taxon>Boletales</taxon>
        <taxon>Paxilineae</taxon>
        <taxon>Paxillaceae</taxon>
        <taxon>Paxillus</taxon>
    </lineage>
</organism>
<feature type="non-terminal residue" evidence="1">
    <location>
        <position position="1"/>
    </location>
</feature>
<reference evidence="2" key="2">
    <citation type="submission" date="2015-01" db="EMBL/GenBank/DDBJ databases">
        <title>Evolutionary Origins and Diversification of the Mycorrhizal Mutualists.</title>
        <authorList>
            <consortium name="DOE Joint Genome Institute"/>
            <consortium name="Mycorrhizal Genomics Consortium"/>
            <person name="Kohler A."/>
            <person name="Kuo A."/>
            <person name="Nagy L.G."/>
            <person name="Floudas D."/>
            <person name="Copeland A."/>
            <person name="Barry K.W."/>
            <person name="Cichocki N."/>
            <person name="Veneault-Fourrey C."/>
            <person name="LaButti K."/>
            <person name="Lindquist E.A."/>
            <person name="Lipzen A."/>
            <person name="Lundell T."/>
            <person name="Morin E."/>
            <person name="Murat C."/>
            <person name="Riley R."/>
            <person name="Ohm R."/>
            <person name="Sun H."/>
            <person name="Tunlid A."/>
            <person name="Henrissat B."/>
            <person name="Grigoriev I.V."/>
            <person name="Hibbett D.S."/>
            <person name="Martin F."/>
        </authorList>
    </citation>
    <scope>NUCLEOTIDE SEQUENCE [LARGE SCALE GENOMIC DNA]</scope>
    <source>
        <strain evidence="2">Ve08.2h10</strain>
    </source>
</reference>
<proteinExistence type="predicted"/>
<evidence type="ECO:0000313" key="1">
    <source>
        <dbReference type="EMBL" id="KIK76612.1"/>
    </source>
</evidence>
<keyword evidence="2" id="KW-1185">Reference proteome</keyword>
<name>A0A0D0BZW1_9AGAM</name>
<dbReference type="EMBL" id="KN827392">
    <property type="protein sequence ID" value="KIK76612.1"/>
    <property type="molecule type" value="Genomic_DNA"/>
</dbReference>
<sequence>QSQLPADVENTVPFAFILYVDKTKLLSHGTVKWYPVVVQCANLPVDIWNSQSIGGGCIVGWC</sequence>
<dbReference type="OrthoDB" id="3239511at2759"/>
<dbReference type="HOGENOM" id="CLU_2910397_0_0_1"/>